<evidence type="ECO:0000313" key="2">
    <source>
        <dbReference type="EMBL" id="AOE44379.1"/>
    </source>
</evidence>
<feature type="region of interest" description="Disordered" evidence="1">
    <location>
        <begin position="346"/>
        <end position="365"/>
    </location>
</feature>
<protein>
    <submittedName>
        <fullName evidence="2">Minor tail protein</fullName>
    </submittedName>
</protein>
<dbReference type="OrthoDB" id="2384at10239"/>
<dbReference type="KEGG" id="vg:29063311"/>
<dbReference type="EMBL" id="KX557278">
    <property type="protein sequence ID" value="AOE44379.1"/>
    <property type="molecule type" value="Genomic_DNA"/>
</dbReference>
<gene>
    <name evidence="2" type="primary">27</name>
    <name evidence="2" type="ORF">SEA_GHOBES_27</name>
</gene>
<evidence type="ECO:0000256" key="1">
    <source>
        <dbReference type="SAM" id="MobiDB-lite"/>
    </source>
</evidence>
<name>A0A1B3B062_9CAUD</name>
<evidence type="ECO:0000313" key="3">
    <source>
        <dbReference type="Proteomes" id="UP000203019"/>
    </source>
</evidence>
<keyword evidence="3" id="KW-1185">Reference proteome</keyword>
<proteinExistence type="predicted"/>
<sequence length="698" mass="70487">MAVVGDFTFFHVTGQWRHLVDDELSDPDAYPDSARPTGKVTLRPFLGKDAAGNLRLELPVGNPTASTSFSTVTALVADGELCDLQGRPGVWLTGKASEWHVWWELEAELYWRGKRVPTRRLLFAYQGEEELHLNNLTPAEGLPDDVFPSYQDAALSAAQARAARDEAVSAASLAQSAAEGVQDVADQVAAVDASRQAAEDARDQAVAAAGAAEADAAAVQAVVDDAAAALSSVFANELSNLNTAVANASTSASNAATSATQASGFATTAAGHASAANTSRSEAVTAASNANTARSDAVAARGDAVNARDVAVNASSTASGHATAAETSATNAAASAVAADDAADRAELAAQEAEDTVAAGVPAASSTTRGGVVLAGSAPGELGGTWDHPSVVGWANKADLVGGVVPTSQLPARALVTTKLVNTTAERLALTDVQEGDFAVQLQNPGRGTYSLGPGSPSDEASWVLNVSPTDAVSSVNGYNGVVVLGKADVGLGNVANLAPADLPLSSATSSALAGKANTSHTHNASDVNAGTLAYARLPVGTGAGSVVAGDDARLANERTPTDNSVSTAKLQNGAVTQAKLNGDVTVWVQGLVDTSLVAAQRVLANLQTSAYTLALSDANRVVEVDSSSAVNVTVPPESAVNFPVGSLVEVAQLGTGKVTLVAGSGVTLQSAASPPATPAQYTSVLLRKRSANTWLVF</sequence>
<dbReference type="Proteomes" id="UP000203019">
    <property type="component" value="Segment"/>
</dbReference>
<organism evidence="2 3">
    <name type="scientific">Gordonia phage Ghobes</name>
    <dbReference type="NCBI Taxonomy" id="1887647"/>
    <lineage>
        <taxon>Viruses</taxon>
        <taxon>Duplodnaviria</taxon>
        <taxon>Heunggongvirae</taxon>
        <taxon>Uroviricota</taxon>
        <taxon>Caudoviricetes</taxon>
        <taxon>Ghobesvirus</taxon>
        <taxon>Ghobesvirus ghobes</taxon>
    </lineage>
</organism>
<reference evidence="3" key="1">
    <citation type="submission" date="2016-07" db="EMBL/GenBank/DDBJ databases">
        <authorList>
            <person name="Florea S."/>
            <person name="Webb J.S."/>
            <person name="Jaromczyk J."/>
            <person name="Schardl C.L."/>
        </authorList>
    </citation>
    <scope>NUCLEOTIDE SEQUENCE [LARGE SCALE GENOMIC DNA]</scope>
</reference>
<accession>A0A1B3B062</accession>
<dbReference type="GeneID" id="29063311"/>
<dbReference type="RefSeq" id="YP_009281130.1">
    <property type="nucleotide sequence ID" value="NC_031028.1"/>
</dbReference>